<dbReference type="GO" id="GO:0009626">
    <property type="term" value="P:plant-type hypersensitive response"/>
    <property type="evidence" value="ECO:0007669"/>
    <property type="project" value="UniProtKB-KW"/>
</dbReference>
<evidence type="ECO:0000256" key="5">
    <source>
        <dbReference type="ARBA" id="ARBA00022614"/>
    </source>
</evidence>
<evidence type="ECO:0000313" key="14">
    <source>
        <dbReference type="EMBL" id="CAI9117749.1"/>
    </source>
</evidence>
<keyword evidence="10" id="KW-0067">ATP-binding</keyword>
<keyword evidence="4" id="KW-0963">Cytoplasm</keyword>
<dbReference type="Pfam" id="PF23598">
    <property type="entry name" value="LRR_14"/>
    <property type="match status" value="1"/>
</dbReference>
<evidence type="ECO:0000256" key="1">
    <source>
        <dbReference type="ARBA" id="ARBA00002074"/>
    </source>
</evidence>
<feature type="domain" description="NB-ARC" evidence="11">
    <location>
        <begin position="189"/>
        <end position="359"/>
    </location>
</feature>
<dbReference type="Gene3D" id="1.10.10.10">
    <property type="entry name" value="Winged helix-like DNA-binding domain superfamily/Winged helix DNA-binding domain"/>
    <property type="match status" value="1"/>
</dbReference>
<dbReference type="AlphaFoldDB" id="A0AAV1EDJ0"/>
<comment type="function">
    <text evidence="1">Confers resistance to late blight (Phytophthora infestans) races carrying the avirulence gene Avr1. Resistance proteins guard the plant against pathogens that contain an appropriate avirulence protein via an indirect interaction with this avirulence protein. That triggers a defense system including the hypersensitive response, which restricts the pathogen growth.</text>
</comment>
<comment type="similarity">
    <text evidence="3">Belongs to the disease resistance NB-LRR family.</text>
</comment>
<dbReference type="PANTHER" id="PTHR23155">
    <property type="entry name" value="DISEASE RESISTANCE PROTEIN RP"/>
    <property type="match status" value="1"/>
</dbReference>
<dbReference type="PRINTS" id="PR00364">
    <property type="entry name" value="DISEASERSIST"/>
</dbReference>
<evidence type="ECO:0000256" key="4">
    <source>
        <dbReference type="ARBA" id="ARBA00022490"/>
    </source>
</evidence>
<dbReference type="InterPro" id="IPR055414">
    <property type="entry name" value="LRR_R13L4/SHOC2-like"/>
</dbReference>
<evidence type="ECO:0000259" key="13">
    <source>
        <dbReference type="Pfam" id="PF23598"/>
    </source>
</evidence>
<evidence type="ECO:0000256" key="9">
    <source>
        <dbReference type="ARBA" id="ARBA00022821"/>
    </source>
</evidence>
<dbReference type="InterPro" id="IPR036388">
    <property type="entry name" value="WH-like_DNA-bd_sf"/>
</dbReference>
<reference evidence="14" key="1">
    <citation type="submission" date="2023-03" db="EMBL/GenBank/DDBJ databases">
        <authorList>
            <person name="Julca I."/>
        </authorList>
    </citation>
    <scope>NUCLEOTIDE SEQUENCE</scope>
</reference>
<keyword evidence="5" id="KW-0433">Leucine-rich repeat</keyword>
<dbReference type="SUPFAM" id="SSF52058">
    <property type="entry name" value="L domain-like"/>
    <property type="match status" value="1"/>
</dbReference>
<evidence type="ECO:0000259" key="11">
    <source>
        <dbReference type="Pfam" id="PF00931"/>
    </source>
</evidence>
<dbReference type="FunFam" id="3.40.50.300:FF:001091">
    <property type="entry name" value="Probable disease resistance protein At1g61300"/>
    <property type="match status" value="1"/>
</dbReference>
<dbReference type="EMBL" id="OX459126">
    <property type="protein sequence ID" value="CAI9117749.1"/>
    <property type="molecule type" value="Genomic_DNA"/>
</dbReference>
<dbReference type="InterPro" id="IPR032675">
    <property type="entry name" value="LRR_dom_sf"/>
</dbReference>
<dbReference type="InterPro" id="IPR002182">
    <property type="entry name" value="NB-ARC"/>
</dbReference>
<dbReference type="GO" id="GO:0043531">
    <property type="term" value="F:ADP binding"/>
    <property type="evidence" value="ECO:0007669"/>
    <property type="project" value="InterPro"/>
</dbReference>
<evidence type="ECO:0000256" key="8">
    <source>
        <dbReference type="ARBA" id="ARBA00022741"/>
    </source>
</evidence>
<dbReference type="Gene3D" id="3.40.50.300">
    <property type="entry name" value="P-loop containing nucleotide triphosphate hydrolases"/>
    <property type="match status" value="1"/>
</dbReference>
<dbReference type="GO" id="GO:0005524">
    <property type="term" value="F:ATP binding"/>
    <property type="evidence" value="ECO:0007669"/>
    <property type="project" value="UniProtKB-KW"/>
</dbReference>
<protein>
    <submittedName>
        <fullName evidence="14">OLC1v1019221C1</fullName>
    </submittedName>
</protein>
<keyword evidence="8" id="KW-0547">Nucleotide-binding</keyword>
<dbReference type="FunFam" id="1.10.10.10:FF:000322">
    <property type="entry name" value="Probable disease resistance protein At1g63360"/>
    <property type="match status" value="1"/>
</dbReference>
<evidence type="ECO:0000256" key="2">
    <source>
        <dbReference type="ARBA" id="ARBA00004496"/>
    </source>
</evidence>
<proteinExistence type="inferred from homology"/>
<organism evidence="14 15">
    <name type="scientific">Oldenlandia corymbosa var. corymbosa</name>
    <dbReference type="NCBI Taxonomy" id="529605"/>
    <lineage>
        <taxon>Eukaryota</taxon>
        <taxon>Viridiplantae</taxon>
        <taxon>Streptophyta</taxon>
        <taxon>Embryophyta</taxon>
        <taxon>Tracheophyta</taxon>
        <taxon>Spermatophyta</taxon>
        <taxon>Magnoliopsida</taxon>
        <taxon>eudicotyledons</taxon>
        <taxon>Gunneridae</taxon>
        <taxon>Pentapetalae</taxon>
        <taxon>asterids</taxon>
        <taxon>lamiids</taxon>
        <taxon>Gentianales</taxon>
        <taxon>Rubiaceae</taxon>
        <taxon>Rubioideae</taxon>
        <taxon>Spermacoceae</taxon>
        <taxon>Hedyotis-Oldenlandia complex</taxon>
        <taxon>Oldenlandia</taxon>
    </lineage>
</organism>
<dbReference type="Proteomes" id="UP001161247">
    <property type="component" value="Chromosome 9"/>
</dbReference>
<keyword evidence="7" id="KW-0677">Repeat</keyword>
<evidence type="ECO:0000313" key="15">
    <source>
        <dbReference type="Proteomes" id="UP001161247"/>
    </source>
</evidence>
<keyword evidence="15" id="KW-1185">Reference proteome</keyword>
<evidence type="ECO:0000259" key="12">
    <source>
        <dbReference type="Pfam" id="PF23559"/>
    </source>
</evidence>
<dbReference type="SUPFAM" id="SSF52540">
    <property type="entry name" value="P-loop containing nucleoside triphosphate hydrolases"/>
    <property type="match status" value="1"/>
</dbReference>
<accession>A0AAV1EDJ0</accession>
<evidence type="ECO:0000256" key="6">
    <source>
        <dbReference type="ARBA" id="ARBA00022667"/>
    </source>
</evidence>
<comment type="subcellular location">
    <subcellularLocation>
        <location evidence="2">Cytoplasm</location>
    </subcellularLocation>
</comment>
<dbReference type="Gene3D" id="3.80.10.10">
    <property type="entry name" value="Ribonuclease Inhibitor"/>
    <property type="match status" value="1"/>
</dbReference>
<feature type="domain" description="Disease resistance R13L4/SHOC-2-like LRR" evidence="13">
    <location>
        <begin position="563"/>
        <end position="763"/>
    </location>
</feature>
<dbReference type="Pfam" id="PF23559">
    <property type="entry name" value="WHD_DRP"/>
    <property type="match status" value="1"/>
</dbReference>
<evidence type="ECO:0000256" key="7">
    <source>
        <dbReference type="ARBA" id="ARBA00022737"/>
    </source>
</evidence>
<sequence>MDESKVDMFSLHEKIDKVREDIRELYVPILSPLDFKFPTTNVMGFINFLLENLKEMMKCNHNRISFTKHEVMIVYEEVSSLKPHLEIIMELQKERRDLKELCKQIINMMLLTDHVISSCLTLDNPIWYDMLRLSDVLQAVRLLQNEVKKYNIQLPNTEMSRNGTDSSFIPTSQANLSNHQDVVVGREDESEMKIEKLTRGTKQLQIVSIVGMPGLGKSALVQKLYNDPSIRSYFHKRAWFCVSQKCNHWQLYFEILTQISSEDLQSDSNNSGYDLAEKIRKNLKGRRYLIVLDDIWDIGAWKSIKFTFPNDNNGSRIIFTSRITNLWSQPNPMNCIIHPLQPLSDEQSWELLKMKLSHQQISLLDDELSKIGEMIAKNTEGLPLAVVLIAGTLEGQDREFWKQIEFRSSIQVVSERCMDALELSYKHLPDNLKPCFLYFDAFQRAKVVKAQYLMSLWIAEGLIPRNDEKSSYELAEAYLYDLINRNLVTLAKRSSIGGVKECCVHDLLHELCSEKVREENFLQCVNGREISHSSLNTIKYANYRLCIHEWTNFVDAKPSGSFVRSLGYFGWWIEWNHSLTFLNRFRLLNVLNLESIIIHGPFPPEVTLIVHLRHLEIGCEATELPESIVNLWNLRTLRLPESKIVLPEFFWQMKSLSHLHVGKLYLNGLEDHEYGQLEHLEILSKPILDLEDEITELLRRLPGIRKLKFELLDIVSSEFPELSLLTHLESVSVFGSDEVRYGKKRYRFPAFDFPSSLKKLTLEEMGMEWSFISIIGQLPNLEVLKLRHKAFSGSRWDVEDGEFLTLKYLELSFLGLEEWTVEDEPFPKLEQLKVTHCFALRGIPTSLGDIPTLKKIDMSWCPLAFPSATEILEEQREMGNDELEVYNDFPSEIRSFVDGCKAVCDACGACADGCGAFCNGCGAFCGALKPLCDALRPLFCICDACGPFGFLLCCVCCLVCRPCVTILGKCFCLE</sequence>
<dbReference type="PANTHER" id="PTHR23155:SF1152">
    <property type="entry name" value="AAA+ ATPASE DOMAIN-CONTAINING PROTEIN"/>
    <property type="match status" value="1"/>
</dbReference>
<gene>
    <name evidence="14" type="ORF">OLC1_LOCUS23764</name>
</gene>
<dbReference type="GO" id="GO:0051607">
    <property type="term" value="P:defense response to virus"/>
    <property type="evidence" value="ECO:0007669"/>
    <property type="project" value="UniProtKB-ARBA"/>
</dbReference>
<feature type="domain" description="Disease resistance protein winged helix" evidence="12">
    <location>
        <begin position="442"/>
        <end position="512"/>
    </location>
</feature>
<name>A0AAV1EDJ0_OLDCO</name>
<keyword evidence="6" id="KW-0381">Hypersensitive response</keyword>
<dbReference type="InterPro" id="IPR044974">
    <property type="entry name" value="Disease_R_plants"/>
</dbReference>
<evidence type="ECO:0000256" key="10">
    <source>
        <dbReference type="ARBA" id="ARBA00022840"/>
    </source>
</evidence>
<dbReference type="Pfam" id="PF00931">
    <property type="entry name" value="NB-ARC"/>
    <property type="match status" value="1"/>
</dbReference>
<keyword evidence="9" id="KW-0611">Plant defense</keyword>
<dbReference type="GO" id="GO:0005737">
    <property type="term" value="C:cytoplasm"/>
    <property type="evidence" value="ECO:0007669"/>
    <property type="project" value="UniProtKB-SubCell"/>
</dbReference>
<dbReference type="InterPro" id="IPR027417">
    <property type="entry name" value="P-loop_NTPase"/>
</dbReference>
<dbReference type="InterPro" id="IPR058922">
    <property type="entry name" value="WHD_DRP"/>
</dbReference>
<evidence type="ECO:0000256" key="3">
    <source>
        <dbReference type="ARBA" id="ARBA00008894"/>
    </source>
</evidence>